<dbReference type="InterPro" id="IPR024364">
    <property type="entry name" value="Baseplate_phage_T4-like"/>
</dbReference>
<dbReference type="OrthoDB" id="9468at10239"/>
<name>M4QQ22_9CAUD</name>
<proteinExistence type="predicted"/>
<dbReference type="Proteomes" id="UP000201252">
    <property type="component" value="Segment"/>
</dbReference>
<evidence type="ECO:0008006" key="3">
    <source>
        <dbReference type="Google" id="ProtNLM"/>
    </source>
</evidence>
<protein>
    <recommendedName>
        <fullName evidence="3">Baseplate hub subunit</fullName>
    </recommendedName>
</protein>
<dbReference type="Pfam" id="PF12322">
    <property type="entry name" value="T4_baseplate"/>
    <property type="match status" value="1"/>
</dbReference>
<evidence type="ECO:0000313" key="2">
    <source>
        <dbReference type="Proteomes" id="UP000201252"/>
    </source>
</evidence>
<gene>
    <name evidence="1" type="ORF">SWZG_00260</name>
</gene>
<dbReference type="GeneID" id="15011174"/>
<dbReference type="KEGG" id="vg:15011174"/>
<accession>M4QQ22</accession>
<dbReference type="RefSeq" id="YP_007674617.1">
    <property type="nucleotide sequence ID" value="NC_020851.1"/>
</dbReference>
<organism evidence="1 2">
    <name type="scientific">Synechococcus phage S-SKS1</name>
    <dbReference type="NCBI Taxonomy" id="754042"/>
    <lineage>
        <taxon>Viruses</taxon>
        <taxon>Duplodnaviria</taxon>
        <taxon>Heunggongvirae</taxon>
        <taxon>Uroviricota</taxon>
        <taxon>Caudoviricetes</taxon>
        <taxon>Llyrvirus</taxon>
        <taxon>Llyrvirus SSKS1</taxon>
    </lineage>
</organism>
<sequence length="239" mass="27368">MPLPKINTPIYELELPSTKKKIRYRPFLVKEEKILIIAMESEDQKQITTAIKTVIGNCILSRGIKVEQLSTFDIEFLFLNIRGKSVGEDVEVLLTCPDDEETQVSVVINLDDIKVQSDKNHSRDIVLDENLTMRMKYPSLDEFIKSNFSFDGKFGVDESFQLIASSVEQIYNEEESWNSSDCSKKEMLDFIEQLSSKQFKEVENFFETMPKLSHTVKLKNPNTGVESDVVLEGLSSFFA</sequence>
<reference evidence="1 2" key="1">
    <citation type="submission" date="2010-10" db="EMBL/GenBank/DDBJ databases">
        <title>The Genome Sequence of Synechococcus phage S-SKS1.</title>
        <authorList>
            <consortium name="The Broad Institute Genome Sequencing Platform"/>
            <person name="Henn M.R."/>
            <person name="Clokie M."/>
            <person name="Levin J."/>
            <person name="Malboeuf C."/>
            <person name="Casali M."/>
            <person name="Russ C."/>
            <person name="Lennon N."/>
            <person name="Chapman S.B."/>
            <person name="Erlich R."/>
            <person name="Young S.K."/>
            <person name="Yandava C."/>
            <person name="Zeng Q."/>
            <person name="Alvarado L."/>
            <person name="Anderson S."/>
            <person name="Berlin A."/>
            <person name="Chen Z."/>
            <person name="Freedman E."/>
            <person name="Gellesch M."/>
            <person name="Goldberg J."/>
            <person name="Green L."/>
            <person name="Griggs A."/>
            <person name="Gujja S."/>
            <person name="Heilman E.R."/>
            <person name="Heiman D."/>
            <person name="Hollinger A."/>
            <person name="Howarth C."/>
            <person name="Larson L."/>
            <person name="Mehta T."/>
            <person name="Pearson M."/>
            <person name="Roberts A."/>
            <person name="Ryan E."/>
            <person name="Saif S."/>
            <person name="Shea T."/>
            <person name="Shenoy N."/>
            <person name="Sisk P."/>
            <person name="Stolte C."/>
            <person name="Sykes S."/>
            <person name="White J."/>
            <person name="Haas B."/>
            <person name="Nusbaum C."/>
            <person name="Birren B."/>
        </authorList>
    </citation>
    <scope>NUCLEOTIDE SEQUENCE [LARGE SCALE GENOMIC DNA]</scope>
</reference>
<dbReference type="EMBL" id="HQ633071">
    <property type="protein sequence ID" value="AGH31765.1"/>
    <property type="molecule type" value="Genomic_DNA"/>
</dbReference>
<keyword evidence="2" id="KW-1185">Reference proteome</keyword>
<evidence type="ECO:0000313" key="1">
    <source>
        <dbReference type="EMBL" id="AGH31765.1"/>
    </source>
</evidence>